<evidence type="ECO:0000313" key="2">
    <source>
        <dbReference type="EMBL" id="KAK3270969.1"/>
    </source>
</evidence>
<dbReference type="EMBL" id="LGRX02010105">
    <property type="protein sequence ID" value="KAK3270969.1"/>
    <property type="molecule type" value="Genomic_DNA"/>
</dbReference>
<organism evidence="2 3">
    <name type="scientific">Cymbomonas tetramitiformis</name>
    <dbReference type="NCBI Taxonomy" id="36881"/>
    <lineage>
        <taxon>Eukaryota</taxon>
        <taxon>Viridiplantae</taxon>
        <taxon>Chlorophyta</taxon>
        <taxon>Pyramimonadophyceae</taxon>
        <taxon>Pyramimonadales</taxon>
        <taxon>Pyramimonadaceae</taxon>
        <taxon>Cymbomonas</taxon>
    </lineage>
</organism>
<comment type="caution">
    <text evidence="2">The sequence shown here is derived from an EMBL/GenBank/DDBJ whole genome shotgun (WGS) entry which is preliminary data.</text>
</comment>
<sequence>MPQSDTGSDGARFSLSSAPPTGTWRSGSRGPSSWNSDPGAVAALTARPAPVHHTFTSRSENIQASRFPSSTITARVNTRYCPEVAAAARVAQDRSDRPGCVKRGAGWIETPPHGHNHATRPPPSGLGARQSLAEAEEISSPAYRDALALVDFATFRRRPPGVPSHFGSTAPPTRCPCCGAPPSLYGQPGPWQDPPPKSAGYGTRYVERERDVIGPGEYESIRTALETREVACQTICDASTQVEAGIQLEAQVSQAFIPFKRADSMSQ</sequence>
<gene>
    <name evidence="2" type="ORF">CYMTET_20659</name>
</gene>
<keyword evidence="3" id="KW-1185">Reference proteome</keyword>
<accession>A0AAE0G3Q7</accession>
<dbReference type="Proteomes" id="UP001190700">
    <property type="component" value="Unassembled WGS sequence"/>
</dbReference>
<reference evidence="2 3" key="1">
    <citation type="journal article" date="2015" name="Genome Biol. Evol.">
        <title>Comparative Genomics of a Bacterivorous Green Alga Reveals Evolutionary Causalities and Consequences of Phago-Mixotrophic Mode of Nutrition.</title>
        <authorList>
            <person name="Burns J.A."/>
            <person name="Paasch A."/>
            <person name="Narechania A."/>
            <person name="Kim E."/>
        </authorList>
    </citation>
    <scope>NUCLEOTIDE SEQUENCE [LARGE SCALE GENOMIC DNA]</scope>
    <source>
        <strain evidence="2 3">PLY_AMNH</strain>
    </source>
</reference>
<proteinExistence type="predicted"/>
<feature type="region of interest" description="Disordered" evidence="1">
    <location>
        <begin position="1"/>
        <end position="49"/>
    </location>
</feature>
<name>A0AAE0G3Q7_9CHLO</name>
<dbReference type="AlphaFoldDB" id="A0AAE0G3Q7"/>
<evidence type="ECO:0000313" key="3">
    <source>
        <dbReference type="Proteomes" id="UP001190700"/>
    </source>
</evidence>
<feature type="region of interest" description="Disordered" evidence="1">
    <location>
        <begin position="106"/>
        <end position="137"/>
    </location>
</feature>
<feature type="compositionally biased region" description="Polar residues" evidence="1">
    <location>
        <begin position="14"/>
        <end position="36"/>
    </location>
</feature>
<evidence type="ECO:0000256" key="1">
    <source>
        <dbReference type="SAM" id="MobiDB-lite"/>
    </source>
</evidence>
<protein>
    <submittedName>
        <fullName evidence="2">Uncharacterized protein</fullName>
    </submittedName>
</protein>
<feature type="non-terminal residue" evidence="2">
    <location>
        <position position="267"/>
    </location>
</feature>